<evidence type="ECO:0000259" key="1">
    <source>
        <dbReference type="Pfam" id="PF00462"/>
    </source>
</evidence>
<proteinExistence type="predicted"/>
<name>A0A1Y3PLC9_9BACI</name>
<organism evidence="2 3">
    <name type="scientific">Bacillus thermozeamaize</name>
    <dbReference type="NCBI Taxonomy" id="230954"/>
    <lineage>
        <taxon>Bacteria</taxon>
        <taxon>Bacillati</taxon>
        <taxon>Bacillota</taxon>
        <taxon>Bacilli</taxon>
        <taxon>Bacillales</taxon>
        <taxon>Bacillaceae</taxon>
        <taxon>Bacillus</taxon>
    </lineage>
</organism>
<dbReference type="SUPFAM" id="SSF52833">
    <property type="entry name" value="Thioredoxin-like"/>
    <property type="match status" value="1"/>
</dbReference>
<dbReference type="Gene3D" id="3.40.30.10">
    <property type="entry name" value="Glutaredoxin"/>
    <property type="match status" value="1"/>
</dbReference>
<dbReference type="Proteomes" id="UP000196475">
    <property type="component" value="Unassembled WGS sequence"/>
</dbReference>
<comment type="caution">
    <text evidence="2">The sequence shown here is derived from an EMBL/GenBank/DDBJ whole genome shotgun (WGS) entry which is preliminary data.</text>
</comment>
<dbReference type="PROSITE" id="PS51354">
    <property type="entry name" value="GLUTAREDOXIN_2"/>
    <property type="match status" value="1"/>
</dbReference>
<feature type="domain" description="Glutaredoxin" evidence="1">
    <location>
        <begin position="2"/>
        <end position="45"/>
    </location>
</feature>
<dbReference type="EMBL" id="LZRT01000064">
    <property type="protein sequence ID" value="OUM88205.1"/>
    <property type="molecule type" value="Genomic_DNA"/>
</dbReference>
<sequence length="63" mass="7137">MKEFLSQQGISYESRDVKANPAYMDELSRLGVSTIPVVKIDDRLVIGERPNQLTEVLKEKGML</sequence>
<gene>
    <name evidence="2" type="ORF">BAA01_08525</name>
</gene>
<dbReference type="Pfam" id="PF00462">
    <property type="entry name" value="Glutaredoxin"/>
    <property type="match status" value="1"/>
</dbReference>
<dbReference type="AlphaFoldDB" id="A0A1Y3PLC9"/>
<protein>
    <recommendedName>
        <fullName evidence="1">Glutaredoxin domain-containing protein</fullName>
    </recommendedName>
</protein>
<evidence type="ECO:0000313" key="2">
    <source>
        <dbReference type="EMBL" id="OUM88205.1"/>
    </source>
</evidence>
<dbReference type="CDD" id="cd02976">
    <property type="entry name" value="NrdH"/>
    <property type="match status" value="1"/>
</dbReference>
<evidence type="ECO:0000313" key="3">
    <source>
        <dbReference type="Proteomes" id="UP000196475"/>
    </source>
</evidence>
<dbReference type="InterPro" id="IPR002109">
    <property type="entry name" value="Glutaredoxin"/>
</dbReference>
<reference evidence="3" key="1">
    <citation type="submission" date="2016-06" db="EMBL/GenBank/DDBJ databases">
        <authorList>
            <person name="Nascimento L."/>
            <person name="Pereira R.V."/>
            <person name="Martins L.F."/>
            <person name="Quaggio R.B."/>
            <person name="Silva A.M."/>
            <person name="Setubal J.C."/>
        </authorList>
    </citation>
    <scope>NUCLEOTIDE SEQUENCE [LARGE SCALE GENOMIC DNA]</scope>
</reference>
<accession>A0A1Y3PLC9</accession>
<dbReference type="InterPro" id="IPR036249">
    <property type="entry name" value="Thioredoxin-like_sf"/>
</dbReference>